<reference evidence="2" key="1">
    <citation type="submission" date="2014-01" db="EMBL/GenBank/DDBJ databases">
        <title>The genome of the white-rot fungus Pycnoporus cinnabarinus: a basidiomycete model with a versatile arsenal for lignocellulosic biomass breakdown.</title>
        <authorList>
            <person name="Levasseur A."/>
            <person name="Lomascolo A."/>
            <person name="Ruiz-Duenas F.J."/>
            <person name="Uzan E."/>
            <person name="Piumi F."/>
            <person name="Kues U."/>
            <person name="Ram A.F.J."/>
            <person name="Murat C."/>
            <person name="Haon M."/>
            <person name="Benoit I."/>
            <person name="Arfi Y."/>
            <person name="Chevret D."/>
            <person name="Drula E."/>
            <person name="Kwon M.J."/>
            <person name="Gouret P."/>
            <person name="Lesage-Meessen L."/>
            <person name="Lombard V."/>
            <person name="Mariette J."/>
            <person name="Noirot C."/>
            <person name="Park J."/>
            <person name="Patyshakuliyeva A."/>
            <person name="Wieneger R.A.B."/>
            <person name="Wosten H.A.B."/>
            <person name="Martin F."/>
            <person name="Coutinho P.M."/>
            <person name="de Vries R."/>
            <person name="Martinez A.T."/>
            <person name="Klopp C."/>
            <person name="Pontarotti P."/>
            <person name="Henrissat B."/>
            <person name="Record E."/>
        </authorList>
    </citation>
    <scope>NUCLEOTIDE SEQUENCE [LARGE SCALE GENOMIC DNA]</scope>
    <source>
        <strain evidence="2">BRFM137</strain>
    </source>
</reference>
<keyword evidence="3" id="KW-1185">Reference proteome</keyword>
<protein>
    <submittedName>
        <fullName evidence="2">Uncharacterized protein</fullName>
    </submittedName>
</protein>
<proteinExistence type="predicted"/>
<gene>
    <name evidence="2" type="ORF">BN946_scf184840.g17</name>
</gene>
<accession>A0A060STS1</accession>
<dbReference type="EMBL" id="CCBP010000281">
    <property type="protein sequence ID" value="CDO75634.1"/>
    <property type="molecule type" value="Genomic_DNA"/>
</dbReference>
<dbReference type="OMA" id="MYNTPAN"/>
<evidence type="ECO:0000256" key="1">
    <source>
        <dbReference type="SAM" id="MobiDB-lite"/>
    </source>
</evidence>
<evidence type="ECO:0000313" key="3">
    <source>
        <dbReference type="Proteomes" id="UP000029665"/>
    </source>
</evidence>
<comment type="caution">
    <text evidence="2">The sequence shown here is derived from an EMBL/GenBank/DDBJ whole genome shotgun (WGS) entry which is preliminary data.</text>
</comment>
<dbReference type="AlphaFoldDB" id="A0A060STS1"/>
<evidence type="ECO:0000313" key="2">
    <source>
        <dbReference type="EMBL" id="CDO75634.1"/>
    </source>
</evidence>
<dbReference type="HOGENOM" id="CLU_1482721_0_0_1"/>
<dbReference type="OrthoDB" id="2757267at2759"/>
<name>A0A060STS1_PYCCI</name>
<feature type="region of interest" description="Disordered" evidence="1">
    <location>
        <begin position="54"/>
        <end position="102"/>
    </location>
</feature>
<dbReference type="Proteomes" id="UP000029665">
    <property type="component" value="Unassembled WGS sequence"/>
</dbReference>
<sequence length="182" mass="20112">MDFQTIHGNHLYIQPAPLPTPLGHTPEAVDVMFPALPALMYNTPANLDQLAQGQVQGPANPAPAAPADENQENVPPPASQPQASNPRRVRDLRRRARELREQRSAPFVRSQMRYRRVLGDLNGQQVKDTRRVTVNDIDGRAGAAAVPSELPHNDYLDLNRPLQDILADPATSVGSWEAHEEE</sequence>
<organism evidence="2 3">
    <name type="scientific">Pycnoporus cinnabarinus</name>
    <name type="common">Cinnabar-red polypore</name>
    <name type="synonym">Trametes cinnabarina</name>
    <dbReference type="NCBI Taxonomy" id="5643"/>
    <lineage>
        <taxon>Eukaryota</taxon>
        <taxon>Fungi</taxon>
        <taxon>Dikarya</taxon>
        <taxon>Basidiomycota</taxon>
        <taxon>Agaricomycotina</taxon>
        <taxon>Agaricomycetes</taxon>
        <taxon>Polyporales</taxon>
        <taxon>Polyporaceae</taxon>
        <taxon>Trametes</taxon>
    </lineage>
</organism>